<feature type="signal peptide" evidence="1">
    <location>
        <begin position="1"/>
        <end position="20"/>
    </location>
</feature>
<organism evidence="2 3">
    <name type="scientific">Trichonephila inaurata madagascariensis</name>
    <dbReference type="NCBI Taxonomy" id="2747483"/>
    <lineage>
        <taxon>Eukaryota</taxon>
        <taxon>Metazoa</taxon>
        <taxon>Ecdysozoa</taxon>
        <taxon>Arthropoda</taxon>
        <taxon>Chelicerata</taxon>
        <taxon>Arachnida</taxon>
        <taxon>Araneae</taxon>
        <taxon>Araneomorphae</taxon>
        <taxon>Entelegynae</taxon>
        <taxon>Araneoidea</taxon>
        <taxon>Nephilidae</taxon>
        <taxon>Trichonephila</taxon>
        <taxon>Trichonephila inaurata</taxon>
    </lineage>
</organism>
<evidence type="ECO:0000313" key="3">
    <source>
        <dbReference type="Proteomes" id="UP000886998"/>
    </source>
</evidence>
<evidence type="ECO:0000256" key="1">
    <source>
        <dbReference type="SAM" id="SignalP"/>
    </source>
</evidence>
<dbReference type="EMBL" id="BMAV01024861">
    <property type="protein sequence ID" value="GFS36734.1"/>
    <property type="molecule type" value="Genomic_DNA"/>
</dbReference>
<comment type="caution">
    <text evidence="2">The sequence shown here is derived from an EMBL/GenBank/DDBJ whole genome shotgun (WGS) entry which is preliminary data.</text>
</comment>
<name>A0A8X6MAH6_9ARAC</name>
<accession>A0A8X6MAH6</accession>
<dbReference type="AlphaFoldDB" id="A0A8X6MAH6"/>
<gene>
    <name evidence="2" type="primary">AVEN_63727_1</name>
    <name evidence="2" type="ORF">TNIN_460501</name>
</gene>
<evidence type="ECO:0000313" key="2">
    <source>
        <dbReference type="EMBL" id="GFS36734.1"/>
    </source>
</evidence>
<keyword evidence="3" id="KW-1185">Reference proteome</keyword>
<feature type="chain" id="PRO_5036495833" evidence="1">
    <location>
        <begin position="21"/>
        <end position="130"/>
    </location>
</feature>
<sequence>MEMYVYFLLTLSLFVAVGIADNPKVTCIHQKFSNDLGEPYTSCHQRSGALAIPKIKQCYQEVLKQKQIVKVANNGQMTVDRSKFTQEGTATSRTKVGKAMQTCSNSGDDRMYQEAARAVQCVFDQLKKSC</sequence>
<reference evidence="2" key="1">
    <citation type="submission" date="2020-08" db="EMBL/GenBank/DDBJ databases">
        <title>Multicomponent nature underlies the extraordinary mechanical properties of spider dragline silk.</title>
        <authorList>
            <person name="Kono N."/>
            <person name="Nakamura H."/>
            <person name="Mori M."/>
            <person name="Yoshida Y."/>
            <person name="Ohtoshi R."/>
            <person name="Malay A.D."/>
            <person name="Moran D.A.P."/>
            <person name="Tomita M."/>
            <person name="Numata K."/>
            <person name="Arakawa K."/>
        </authorList>
    </citation>
    <scope>NUCLEOTIDE SEQUENCE</scope>
</reference>
<keyword evidence="1" id="KW-0732">Signal</keyword>
<protein>
    <submittedName>
        <fullName evidence="2">Uncharacterized protein</fullName>
    </submittedName>
</protein>
<proteinExistence type="predicted"/>
<dbReference type="Proteomes" id="UP000886998">
    <property type="component" value="Unassembled WGS sequence"/>
</dbReference>
<dbReference type="OrthoDB" id="6409781at2759"/>